<accession>A0A2A4TAW9</accession>
<dbReference type="Proteomes" id="UP000218113">
    <property type="component" value="Unassembled WGS sequence"/>
</dbReference>
<evidence type="ECO:0000256" key="1">
    <source>
        <dbReference type="SAM" id="MobiDB-lite"/>
    </source>
</evidence>
<dbReference type="EMBL" id="NVSR01000004">
    <property type="protein sequence ID" value="PCI30501.1"/>
    <property type="molecule type" value="Genomic_DNA"/>
</dbReference>
<comment type="caution">
    <text evidence="2">The sequence shown here is derived from an EMBL/GenBank/DDBJ whole genome shotgun (WGS) entry which is preliminary data.</text>
</comment>
<feature type="compositionally biased region" description="Basic residues" evidence="1">
    <location>
        <begin position="174"/>
        <end position="187"/>
    </location>
</feature>
<dbReference type="AlphaFoldDB" id="A0A2A4TAW9"/>
<sequence>MPKEILVILFCLTFAGNLFAADKLDFSILGYDIEGMRLGLNLDEAKKRYNINNDNPIKDSRGIISGYEVTKSIRQKRVVLNFTGEKRLYNIHYYNYFPRFKGRSMALLDRIKQKYGEPTSTGQRQNSIVACWGNPCKRFSPRSPYLRAIIFAKSGRAELILYHKGMLQSDWKKYKQKSNRSGGRRRSFREQQETELDF</sequence>
<proteinExistence type="predicted"/>
<protein>
    <submittedName>
        <fullName evidence="2">Uncharacterized protein</fullName>
    </submittedName>
</protein>
<organism evidence="2 3">
    <name type="scientific">SAR324 cluster bacterium</name>
    <dbReference type="NCBI Taxonomy" id="2024889"/>
    <lineage>
        <taxon>Bacteria</taxon>
        <taxon>Deltaproteobacteria</taxon>
        <taxon>SAR324 cluster</taxon>
    </lineage>
</organism>
<name>A0A2A4TAW9_9DELT</name>
<feature type="region of interest" description="Disordered" evidence="1">
    <location>
        <begin position="173"/>
        <end position="198"/>
    </location>
</feature>
<evidence type="ECO:0000313" key="3">
    <source>
        <dbReference type="Proteomes" id="UP000218113"/>
    </source>
</evidence>
<evidence type="ECO:0000313" key="2">
    <source>
        <dbReference type="EMBL" id="PCI30501.1"/>
    </source>
</evidence>
<reference evidence="3" key="1">
    <citation type="submission" date="2017-08" db="EMBL/GenBank/DDBJ databases">
        <title>A dynamic microbial community with high functional redundancy inhabits the cold, oxic subseafloor aquifer.</title>
        <authorList>
            <person name="Tully B.J."/>
            <person name="Wheat C.G."/>
            <person name="Glazer B.T."/>
            <person name="Huber J.A."/>
        </authorList>
    </citation>
    <scope>NUCLEOTIDE SEQUENCE [LARGE SCALE GENOMIC DNA]</scope>
</reference>
<gene>
    <name evidence="2" type="ORF">COB67_01590</name>
</gene>